<evidence type="ECO:0000259" key="1">
    <source>
        <dbReference type="Pfam" id="PF13338"/>
    </source>
</evidence>
<proteinExistence type="predicted"/>
<protein>
    <recommendedName>
        <fullName evidence="1">AbiEi antitoxin N-terminal domain-containing protein</fullName>
    </recommendedName>
</protein>
<keyword evidence="3" id="KW-1185">Reference proteome</keyword>
<organism evidence="2 3">
    <name type="scientific">Georgenia muralis</name>
    <dbReference type="NCBI Taxonomy" id="154117"/>
    <lineage>
        <taxon>Bacteria</taxon>
        <taxon>Bacillati</taxon>
        <taxon>Actinomycetota</taxon>
        <taxon>Actinomycetes</taxon>
        <taxon>Micrococcales</taxon>
        <taxon>Bogoriellaceae</taxon>
        <taxon>Georgenia</taxon>
    </lineage>
</organism>
<dbReference type="EMBL" id="RKRA01000001">
    <property type="protein sequence ID" value="RPF25885.1"/>
    <property type="molecule type" value="Genomic_DNA"/>
</dbReference>
<sequence length="327" mass="36119">MNADVDAIDRLARRQDAVLSRRQLIDLGATPDWMSRRVTSGRWLRLHPGVYLVHTGAAPWRSRARAALLYAGNGAALSHTSAAFHHQLLPEPGRTVHVSVPSTRRVRHQPGLRIHHRDDPPPSWGRLRATSPISTVLDLVAETTSRPDDVVALVCAAAQRNVDLAALRRAARARGRLRHRALIEELVPLVDTGIESPLEFRYHALAGRHGLPQAVLQVREILDGLWLRADCRYVGLGLRVELDGRLAHPHGRTDTDVWRDNAVVVATREITLRYRWRHVALAPCAVARQVALALVSLGWAGRPRPCSPTCAIDGQQSLVPKSPSGRA</sequence>
<dbReference type="OrthoDB" id="5146042at2"/>
<dbReference type="AlphaFoldDB" id="A0A3N4ZXW3"/>
<evidence type="ECO:0000313" key="3">
    <source>
        <dbReference type="Proteomes" id="UP000280726"/>
    </source>
</evidence>
<dbReference type="Proteomes" id="UP000280726">
    <property type="component" value="Unassembled WGS sequence"/>
</dbReference>
<reference evidence="2 3" key="1">
    <citation type="submission" date="2018-11" db="EMBL/GenBank/DDBJ databases">
        <title>Sequencing the genomes of 1000 actinobacteria strains.</title>
        <authorList>
            <person name="Klenk H.-P."/>
        </authorList>
    </citation>
    <scope>NUCLEOTIDE SEQUENCE [LARGE SCALE GENOMIC DNA]</scope>
    <source>
        <strain evidence="2 3">DSM 14418</strain>
    </source>
</reference>
<dbReference type="InterPro" id="IPR025159">
    <property type="entry name" value="AbiEi_N"/>
</dbReference>
<accession>A0A3N4ZXW3</accession>
<comment type="caution">
    <text evidence="2">The sequence shown here is derived from an EMBL/GenBank/DDBJ whole genome shotgun (WGS) entry which is preliminary data.</text>
</comment>
<evidence type="ECO:0000313" key="2">
    <source>
        <dbReference type="EMBL" id="RPF25885.1"/>
    </source>
</evidence>
<dbReference type="RefSeq" id="WP_123913989.1">
    <property type="nucleotide sequence ID" value="NZ_RKRA01000001.1"/>
</dbReference>
<gene>
    <name evidence="2" type="ORF">EDD32_0299</name>
</gene>
<feature type="domain" description="AbiEi antitoxin N-terminal" evidence="1">
    <location>
        <begin position="7"/>
        <end position="53"/>
    </location>
</feature>
<dbReference type="Pfam" id="PF13338">
    <property type="entry name" value="AbiEi_4"/>
    <property type="match status" value="1"/>
</dbReference>
<name>A0A3N4ZXW3_9MICO</name>